<comment type="catalytic activity">
    <reaction evidence="11 13">
        <text>[(1-&gt;4)-alpha-D-galacturonosyl methyl ester](n) + n H2O = [(1-&gt;4)-alpha-D-galacturonosyl](n) + n methanol + n H(+)</text>
        <dbReference type="Rhea" id="RHEA:22380"/>
        <dbReference type="Rhea" id="RHEA-COMP:14570"/>
        <dbReference type="Rhea" id="RHEA-COMP:14573"/>
        <dbReference type="ChEBI" id="CHEBI:15377"/>
        <dbReference type="ChEBI" id="CHEBI:15378"/>
        <dbReference type="ChEBI" id="CHEBI:17790"/>
        <dbReference type="ChEBI" id="CHEBI:140522"/>
        <dbReference type="ChEBI" id="CHEBI:140523"/>
        <dbReference type="EC" id="3.1.1.11"/>
    </reaction>
</comment>
<evidence type="ECO:0000256" key="3">
    <source>
        <dbReference type="ARBA" id="ARBA00006027"/>
    </source>
</evidence>
<keyword evidence="14" id="KW-1133">Transmembrane helix</keyword>
<sequence length="692" mass="76019">MAFDGGKKKKITVIGMVVILVVGAFVGTIVTVRRNNKQVEINTQKAGGKKTALIATTAVVIIICKYTDFRRICEETLQRLGIGKVPRELMTVSFSAAVEGIQGAIESSYPVREAAKDPMAAKAVDLCKELLDCSIEDLKRALDRWSIFDRLSENVINLRVWLSGAVTYQETCLDAFENTTGDSGVRMRKLLEFANKLTRNSLAMLDGVSFILENSPLRSDPRRVNPIPGQPIPKNRPNLLLPIPGQRTNIPGQPTTIIPGQDTIIPGQDTIIPGQPKIVPGQDTIIPGQPKIVPGQPKIIPGQDTIIPGQPKIIPGQDTIIPGQPKIIPGQQTIIRGQPVPNKPIGGTIDWKADVTVQHTYTKKDGTIITKGGNRRMLDDQGGDSTYHYSTKLQMVGDEEPISNAKPTVIDEDIKQYPSWADSSRRSLIDVDPKTLKPNAVVAQDGSGNFKTITEACLCTAVNGDGFIAKDIWIENTAGPEKHQAVALRVSADMTIFHNCVMDGYQDTLYTHSYRQFYRQCNISGTIDFVFGDAAAVFQDCKLIVKKPMDNQECMVTAQGRKDRHSVGGLVLQGCTITADPEFLNANPKPKSFLGRPWKEFSRTVIMQSFIDQNIAPEGWSPWTGNFGQNTCYYAEFNNKGPGANTAQRVKWMGVKKINPRDAERFTPGKYIQGDGWIPQAGVPYDSGMMKV</sequence>
<dbReference type="GO" id="GO:0045490">
    <property type="term" value="P:pectin catabolic process"/>
    <property type="evidence" value="ECO:0007669"/>
    <property type="project" value="UniProtKB-UniRule"/>
</dbReference>
<evidence type="ECO:0000256" key="9">
    <source>
        <dbReference type="ARBA" id="ARBA00023085"/>
    </source>
</evidence>
<dbReference type="EC" id="3.1.1.11" evidence="5 13"/>
<evidence type="ECO:0000256" key="2">
    <source>
        <dbReference type="ARBA" id="ARBA00005184"/>
    </source>
</evidence>
<keyword evidence="9 13" id="KW-0063">Aspartyl esterase</keyword>
<evidence type="ECO:0000256" key="7">
    <source>
        <dbReference type="ARBA" id="ARBA00022525"/>
    </source>
</evidence>
<evidence type="ECO:0000256" key="4">
    <source>
        <dbReference type="ARBA" id="ARBA00007786"/>
    </source>
</evidence>
<keyword evidence="14" id="KW-0812">Transmembrane</keyword>
<dbReference type="Pfam" id="PF04043">
    <property type="entry name" value="PMEI"/>
    <property type="match status" value="1"/>
</dbReference>
<evidence type="ECO:0000259" key="15">
    <source>
        <dbReference type="SMART" id="SM00856"/>
    </source>
</evidence>
<dbReference type="CDD" id="cd15798">
    <property type="entry name" value="PMEI-like_3"/>
    <property type="match status" value="1"/>
</dbReference>
<evidence type="ECO:0000256" key="1">
    <source>
        <dbReference type="ARBA" id="ARBA00004191"/>
    </source>
</evidence>
<evidence type="ECO:0000256" key="13">
    <source>
        <dbReference type="RuleBase" id="RU000589"/>
    </source>
</evidence>
<gene>
    <name evidence="16" type="ORF">Ccrd_008166</name>
</gene>
<dbReference type="Pfam" id="PF01095">
    <property type="entry name" value="Pectinesterase"/>
    <property type="match status" value="1"/>
</dbReference>
<dbReference type="SUPFAM" id="SSF101148">
    <property type="entry name" value="Plant invertase/pectin methylesterase inhibitor"/>
    <property type="match status" value="1"/>
</dbReference>
<comment type="caution">
    <text evidence="16">The sequence shown here is derived from an EMBL/GenBank/DDBJ whole genome shotgun (WGS) entry which is preliminary data.</text>
</comment>
<evidence type="ECO:0000313" key="16">
    <source>
        <dbReference type="EMBL" id="KVH89850.1"/>
    </source>
</evidence>
<keyword evidence="10" id="KW-0961">Cell wall biogenesis/degradation</keyword>
<comment type="pathway">
    <text evidence="2 13">Glycan metabolism; pectin degradation; 2-dehydro-3-deoxy-D-gluconate from pectin: step 1/5.</text>
</comment>
<comment type="similarity">
    <text evidence="4">In the C-terminal section; belongs to the pectinesterase family.</text>
</comment>
<dbReference type="GO" id="GO:0042545">
    <property type="term" value="P:cell wall modification"/>
    <property type="evidence" value="ECO:0007669"/>
    <property type="project" value="UniProtKB-UniRule"/>
</dbReference>
<dbReference type="Gramene" id="KVH89850">
    <property type="protein sequence ID" value="KVH89850"/>
    <property type="gene ID" value="Ccrd_008166"/>
</dbReference>
<dbReference type="GO" id="GO:0030599">
    <property type="term" value="F:pectinesterase activity"/>
    <property type="evidence" value="ECO:0007669"/>
    <property type="project" value="UniProtKB-UniRule"/>
</dbReference>
<dbReference type="AlphaFoldDB" id="A0A103XFK7"/>
<dbReference type="InterPro" id="IPR012334">
    <property type="entry name" value="Pectin_lyas_fold"/>
</dbReference>
<dbReference type="Gene3D" id="1.20.140.40">
    <property type="entry name" value="Invertase/pectin methylesterase inhibitor family protein"/>
    <property type="match status" value="1"/>
</dbReference>
<dbReference type="NCBIfam" id="TIGR01614">
    <property type="entry name" value="PME_inhib"/>
    <property type="match status" value="1"/>
</dbReference>
<feature type="active site" evidence="12">
    <location>
        <position position="528"/>
    </location>
</feature>
<evidence type="ECO:0000256" key="5">
    <source>
        <dbReference type="ARBA" id="ARBA00013229"/>
    </source>
</evidence>
<accession>A0A103XFK7</accession>
<organism evidence="16 17">
    <name type="scientific">Cynara cardunculus var. scolymus</name>
    <name type="common">Globe artichoke</name>
    <name type="synonym">Cynara scolymus</name>
    <dbReference type="NCBI Taxonomy" id="59895"/>
    <lineage>
        <taxon>Eukaryota</taxon>
        <taxon>Viridiplantae</taxon>
        <taxon>Streptophyta</taxon>
        <taxon>Embryophyta</taxon>
        <taxon>Tracheophyta</taxon>
        <taxon>Spermatophyta</taxon>
        <taxon>Magnoliopsida</taxon>
        <taxon>eudicotyledons</taxon>
        <taxon>Gunneridae</taxon>
        <taxon>Pentapetalae</taxon>
        <taxon>asterids</taxon>
        <taxon>campanulids</taxon>
        <taxon>Asterales</taxon>
        <taxon>Asteraceae</taxon>
        <taxon>Carduoideae</taxon>
        <taxon>Cardueae</taxon>
        <taxon>Carduinae</taxon>
        <taxon>Cynara</taxon>
    </lineage>
</organism>
<evidence type="ECO:0000256" key="10">
    <source>
        <dbReference type="ARBA" id="ARBA00023316"/>
    </source>
</evidence>
<evidence type="ECO:0000313" key="17">
    <source>
        <dbReference type="Proteomes" id="UP000243975"/>
    </source>
</evidence>
<dbReference type="InterPro" id="IPR033131">
    <property type="entry name" value="Pectinesterase_Asp_AS"/>
</dbReference>
<dbReference type="InterPro" id="IPR011050">
    <property type="entry name" value="Pectin_lyase_fold/virulence"/>
</dbReference>
<reference evidence="16 17" key="1">
    <citation type="journal article" date="2016" name="Sci. Rep.">
        <title>The genome sequence of the outbreeding globe artichoke constructed de novo incorporating a phase-aware low-pass sequencing strategy of F1 progeny.</title>
        <authorList>
            <person name="Scaglione D."/>
            <person name="Reyes-Chin-Wo S."/>
            <person name="Acquadro A."/>
            <person name="Froenicke L."/>
            <person name="Portis E."/>
            <person name="Beitel C."/>
            <person name="Tirone M."/>
            <person name="Mauro R."/>
            <person name="Lo Monaco A."/>
            <person name="Mauromicale G."/>
            <person name="Faccioli P."/>
            <person name="Cattivelli L."/>
            <person name="Rieseberg L."/>
            <person name="Michelmore R."/>
            <person name="Lanteri S."/>
        </authorList>
    </citation>
    <scope>NUCLEOTIDE SEQUENCE [LARGE SCALE GENOMIC DNA]</scope>
    <source>
        <strain evidence="16">2C</strain>
    </source>
</reference>
<keyword evidence="17" id="KW-1185">Reference proteome</keyword>
<evidence type="ECO:0000256" key="6">
    <source>
        <dbReference type="ARBA" id="ARBA00022512"/>
    </source>
</evidence>
<dbReference type="FunFam" id="2.160.20.10:FF:000029">
    <property type="entry name" value="Pectinesterase 4"/>
    <property type="match status" value="1"/>
</dbReference>
<dbReference type="EMBL" id="LEKV01005133">
    <property type="protein sequence ID" value="KVH89850.1"/>
    <property type="molecule type" value="Genomic_DNA"/>
</dbReference>
<keyword evidence="14" id="KW-0472">Membrane</keyword>
<proteinExistence type="inferred from homology"/>
<dbReference type="Gene3D" id="2.160.20.10">
    <property type="entry name" value="Single-stranded right-handed beta-helix, Pectin lyase-like"/>
    <property type="match status" value="1"/>
</dbReference>
<dbReference type="SMART" id="SM00856">
    <property type="entry name" value="PMEI"/>
    <property type="match status" value="1"/>
</dbReference>
<dbReference type="InterPro" id="IPR035513">
    <property type="entry name" value="Invertase/methylesterase_inhib"/>
</dbReference>
<evidence type="ECO:0000256" key="12">
    <source>
        <dbReference type="PROSITE-ProRule" id="PRU10040"/>
    </source>
</evidence>
<dbReference type="SUPFAM" id="SSF51126">
    <property type="entry name" value="Pectin lyase-like"/>
    <property type="match status" value="1"/>
</dbReference>
<evidence type="ECO:0000256" key="8">
    <source>
        <dbReference type="ARBA" id="ARBA00022801"/>
    </source>
</evidence>
<dbReference type="InterPro" id="IPR006501">
    <property type="entry name" value="Pectinesterase_inhib_dom"/>
</dbReference>
<dbReference type="STRING" id="59895.A0A103XFK7"/>
<feature type="domain" description="Pectinesterase inhibitor" evidence="15">
    <location>
        <begin position="55"/>
        <end position="204"/>
    </location>
</feature>
<dbReference type="Proteomes" id="UP000243975">
    <property type="component" value="Unassembled WGS sequence"/>
</dbReference>
<dbReference type="GO" id="GO:0004857">
    <property type="term" value="F:enzyme inhibitor activity"/>
    <property type="evidence" value="ECO:0007669"/>
    <property type="project" value="InterPro"/>
</dbReference>
<keyword evidence="7" id="KW-0964">Secreted</keyword>
<evidence type="ECO:0000256" key="11">
    <source>
        <dbReference type="ARBA" id="ARBA00047928"/>
    </source>
</evidence>
<name>A0A103XFK7_CYNCS</name>
<dbReference type="PANTHER" id="PTHR31707">
    <property type="entry name" value="PECTINESTERASE"/>
    <property type="match status" value="1"/>
</dbReference>
<comment type="similarity">
    <text evidence="3">In the N-terminal section; belongs to the PMEI family.</text>
</comment>
<comment type="subcellular location">
    <subcellularLocation>
        <location evidence="1">Secreted</location>
        <location evidence="1">Cell wall</location>
    </subcellularLocation>
</comment>
<dbReference type="InterPro" id="IPR000070">
    <property type="entry name" value="Pectinesterase_cat"/>
</dbReference>
<dbReference type="OMA" id="SAGANKH"/>
<keyword evidence="8 13" id="KW-0378">Hydrolase</keyword>
<dbReference type="PROSITE" id="PS00503">
    <property type="entry name" value="PECTINESTERASE_2"/>
    <property type="match status" value="1"/>
</dbReference>
<feature type="transmembrane region" description="Helical" evidence="14">
    <location>
        <begin position="12"/>
        <end position="32"/>
    </location>
</feature>
<evidence type="ECO:0000256" key="14">
    <source>
        <dbReference type="SAM" id="Phobius"/>
    </source>
</evidence>
<dbReference type="UniPathway" id="UPA00545">
    <property type="reaction ID" value="UER00823"/>
</dbReference>
<protein>
    <recommendedName>
        <fullName evidence="5 13">Pectinesterase</fullName>
        <ecNumber evidence="5 13">3.1.1.11</ecNumber>
    </recommendedName>
</protein>
<keyword evidence="6" id="KW-0134">Cell wall</keyword>